<feature type="binding site" evidence="5">
    <location>
        <position position="148"/>
    </location>
    <ligand>
        <name>Zn(2+)</name>
        <dbReference type="ChEBI" id="CHEBI:29105"/>
        <note>structural</note>
    </ligand>
</feature>
<keyword evidence="1 5" id="KW-0808">Transferase</keyword>
<feature type="binding site" evidence="5">
    <location>
        <position position="135"/>
    </location>
    <ligand>
        <name>Zn(2+)</name>
        <dbReference type="ChEBI" id="CHEBI:29105"/>
        <note>structural</note>
    </ligand>
</feature>
<keyword evidence="5" id="KW-0862">Zinc</keyword>
<feature type="binding site" evidence="5">
    <location>
        <position position="145"/>
    </location>
    <ligand>
        <name>Zn(2+)</name>
        <dbReference type="ChEBI" id="CHEBI:29105"/>
        <note>structural</note>
    </ligand>
</feature>
<dbReference type="OrthoDB" id="9805030at2"/>
<dbReference type="eggNOG" id="COG0563">
    <property type="taxonomic scope" value="Bacteria"/>
</dbReference>
<dbReference type="EC" id="2.7.4.3" evidence="5 7"/>
<keyword evidence="4 5" id="KW-0418">Kinase</keyword>
<feature type="binding site" evidence="5">
    <location>
        <begin position="59"/>
        <end position="61"/>
    </location>
    <ligand>
        <name>AMP</name>
        <dbReference type="ChEBI" id="CHEBI:456215"/>
    </ligand>
</feature>
<dbReference type="HOGENOM" id="CLU_032354_1_2_9"/>
<feature type="region of interest" description="NMP" evidence="5">
    <location>
        <begin position="32"/>
        <end position="61"/>
    </location>
</feature>
<keyword evidence="5" id="KW-0963">Cytoplasm</keyword>
<feature type="binding site" evidence="5">
    <location>
        <position position="194"/>
    </location>
    <ligand>
        <name>ATP</name>
        <dbReference type="ChEBI" id="CHEBI:30616"/>
    </ligand>
</feature>
<keyword evidence="2 5" id="KW-0545">Nucleotide biosynthesis</keyword>
<feature type="binding site" evidence="5">
    <location>
        <position position="33"/>
    </location>
    <ligand>
        <name>AMP</name>
        <dbReference type="ChEBI" id="CHEBI:456215"/>
    </ligand>
</feature>
<sequence length="212" mass="24085">MVKYVVFLGKPGSGKGTQAQYFSRYYGWIQLSTGELFRKHLKEKTVLGSKVEEFVEKGDLVPDDVTFSLVKDFLDKAGADSRIIFDGFPRNENQAKMLDDWSENTGAQLLAAVEFSLPDEEALRRLLNRYYCPTCGYVGNQPGKCPNDGSILVKRSDDSEDVIRKRLSDYDSYASELRSHYRRRGKYVAVDATKTPPEISKFLERVMLKNGL</sequence>
<comment type="catalytic activity">
    <reaction evidence="5 7">
        <text>AMP + ATP = 2 ADP</text>
        <dbReference type="Rhea" id="RHEA:12973"/>
        <dbReference type="ChEBI" id="CHEBI:30616"/>
        <dbReference type="ChEBI" id="CHEBI:456215"/>
        <dbReference type="ChEBI" id="CHEBI:456216"/>
        <dbReference type="EC" id="2.7.4.3"/>
    </reaction>
</comment>
<comment type="function">
    <text evidence="5">Catalyzes the reversible transfer of the terminal phosphate group between ATP and AMP. Plays an important role in cellular energy homeostasis and in adenine nucleotide metabolism.</text>
</comment>
<comment type="domain">
    <text evidence="5">Consists of three domains, a large central CORE domain and two small peripheral domains, NMPbind and LID, which undergo movements during catalysis. The LID domain closes over the site of phosphoryl transfer upon ATP binding. Assembling and dissambling the active center during each catalytic cycle provides an effective means to prevent ATP hydrolysis. Some bacteria have evolved a zinc-coordinating structure that stabilizes the LID domain.</text>
</comment>
<comment type="subcellular location">
    <subcellularLocation>
        <location evidence="5 7">Cytoplasm</location>
    </subcellularLocation>
</comment>
<dbReference type="GO" id="GO:0044209">
    <property type="term" value="P:AMP salvage"/>
    <property type="evidence" value="ECO:0007669"/>
    <property type="project" value="UniProtKB-UniRule"/>
</dbReference>
<dbReference type="Pfam" id="PF00406">
    <property type="entry name" value="ADK"/>
    <property type="match status" value="1"/>
</dbReference>
<evidence type="ECO:0000256" key="6">
    <source>
        <dbReference type="RuleBase" id="RU003330"/>
    </source>
</evidence>
<dbReference type="NCBIfam" id="TIGR01351">
    <property type="entry name" value="adk"/>
    <property type="match status" value="1"/>
</dbReference>
<gene>
    <name evidence="5" type="primary">adk</name>
    <name evidence="8" type="ordered locus">COPRO5265_0992</name>
</gene>
<reference evidence="8 9" key="2">
    <citation type="journal article" date="2014" name="Genome Announc.">
        <title>Complete Genome Sequence of Coprothermobacter proteolyticus DSM 5265.</title>
        <authorList>
            <person name="Alexiev A."/>
            <person name="Coil D.A."/>
            <person name="Badger J.H."/>
            <person name="Enticknap J."/>
            <person name="Ward N."/>
            <person name="Robb F.T."/>
            <person name="Eisen J.A."/>
        </authorList>
    </citation>
    <scope>NUCLEOTIDE SEQUENCE [LARGE SCALE GENOMIC DNA]</scope>
    <source>
        <strain evidence="9">ATCC 35245 / DSM 5265 / OCM 4 / BT</strain>
    </source>
</reference>
<dbReference type="PROSITE" id="PS00113">
    <property type="entry name" value="ADENYLATE_KINASE"/>
    <property type="match status" value="1"/>
</dbReference>
<dbReference type="Proteomes" id="UP000001732">
    <property type="component" value="Chromosome"/>
</dbReference>
<dbReference type="UniPathway" id="UPA00588">
    <property type="reaction ID" value="UER00649"/>
</dbReference>
<evidence type="ECO:0000256" key="2">
    <source>
        <dbReference type="ARBA" id="ARBA00022727"/>
    </source>
</evidence>
<feature type="binding site" evidence="5">
    <location>
        <position position="166"/>
    </location>
    <ligand>
        <name>AMP</name>
        <dbReference type="ChEBI" id="CHEBI:456215"/>
    </ligand>
</feature>
<feature type="binding site" evidence="5">
    <location>
        <position position="38"/>
    </location>
    <ligand>
        <name>AMP</name>
        <dbReference type="ChEBI" id="CHEBI:456215"/>
    </ligand>
</feature>
<dbReference type="STRING" id="309798.COPRO5265_0992"/>
<evidence type="ECO:0000256" key="7">
    <source>
        <dbReference type="RuleBase" id="RU003331"/>
    </source>
</evidence>
<dbReference type="SUPFAM" id="SSF52540">
    <property type="entry name" value="P-loop containing nucleoside triphosphate hydrolases"/>
    <property type="match status" value="1"/>
</dbReference>
<comment type="pathway">
    <text evidence="5">Purine metabolism; AMP biosynthesis via salvage pathway; AMP from ADP: step 1/1.</text>
</comment>
<dbReference type="AlphaFoldDB" id="B5Y967"/>
<dbReference type="HAMAP" id="MF_00235">
    <property type="entry name" value="Adenylate_kinase_Adk"/>
    <property type="match status" value="1"/>
</dbReference>
<evidence type="ECO:0000256" key="3">
    <source>
        <dbReference type="ARBA" id="ARBA00022741"/>
    </source>
</evidence>
<feature type="binding site" evidence="5">
    <location>
        <position position="129"/>
    </location>
    <ligand>
        <name>ATP</name>
        <dbReference type="ChEBI" id="CHEBI:30616"/>
    </ligand>
</feature>
<feature type="binding site" evidence="5">
    <location>
        <position position="155"/>
    </location>
    <ligand>
        <name>AMP</name>
        <dbReference type="ChEBI" id="CHEBI:456215"/>
    </ligand>
</feature>
<dbReference type="InterPro" id="IPR027417">
    <property type="entry name" value="P-loop_NTPase"/>
</dbReference>
<feature type="binding site" evidence="5">
    <location>
        <position position="132"/>
    </location>
    <ligand>
        <name>Zn(2+)</name>
        <dbReference type="ChEBI" id="CHEBI:29105"/>
        <note>structural</note>
    </ligand>
</feature>
<dbReference type="GO" id="GO:0005524">
    <property type="term" value="F:ATP binding"/>
    <property type="evidence" value="ECO:0007669"/>
    <property type="project" value="UniProtKB-UniRule"/>
</dbReference>
<protein>
    <recommendedName>
        <fullName evidence="5 7">Adenylate kinase</fullName>
        <shortName evidence="5">AK</shortName>
        <ecNumber evidence="5 7">2.7.4.3</ecNumber>
    </recommendedName>
    <alternativeName>
        <fullName evidence="5">ATP-AMP transphosphorylase</fullName>
    </alternativeName>
    <alternativeName>
        <fullName evidence="5">ATP:AMP phosphotransferase</fullName>
    </alternativeName>
    <alternativeName>
        <fullName evidence="5">Adenylate monophosphate kinase</fullName>
    </alternativeName>
</protein>
<feature type="binding site" evidence="5">
    <location>
        <begin position="87"/>
        <end position="90"/>
    </location>
    <ligand>
        <name>AMP</name>
        <dbReference type="ChEBI" id="CHEBI:456215"/>
    </ligand>
</feature>
<dbReference type="GO" id="GO:0008270">
    <property type="term" value="F:zinc ion binding"/>
    <property type="evidence" value="ECO:0007669"/>
    <property type="project" value="UniProtKB-UniRule"/>
</dbReference>
<proteinExistence type="inferred from homology"/>
<comment type="caution">
    <text evidence="5">Lacks conserved residue(s) required for the propagation of feature annotation.</text>
</comment>
<keyword evidence="5 7" id="KW-0067">ATP-binding</keyword>
<dbReference type="GO" id="GO:0004017">
    <property type="term" value="F:AMP kinase activity"/>
    <property type="evidence" value="ECO:0007669"/>
    <property type="project" value="UniProtKB-UniRule"/>
</dbReference>
<name>B5Y967_COPPD</name>
<organism evidence="8 9">
    <name type="scientific">Coprothermobacter proteolyticus (strain ATCC 35245 / DSM 5265 / OCM 4 / BT)</name>
    <dbReference type="NCBI Taxonomy" id="309798"/>
    <lineage>
        <taxon>Bacteria</taxon>
        <taxon>Pseudomonadati</taxon>
        <taxon>Coprothermobacterota</taxon>
        <taxon>Coprothermobacteria</taxon>
        <taxon>Coprothermobacterales</taxon>
        <taxon>Coprothermobacteraceae</taxon>
        <taxon>Coprothermobacter</taxon>
    </lineage>
</organism>
<dbReference type="PRINTS" id="PR00094">
    <property type="entry name" value="ADENYLTKNASE"/>
</dbReference>
<keyword evidence="9" id="KW-1185">Reference proteome</keyword>
<reference evidence="9" key="1">
    <citation type="submission" date="2008-08" db="EMBL/GenBank/DDBJ databases">
        <title>The complete genome sequence of Coprothermobacter proteolyticus strain ATCC 5245 / DSM 5265 / BT.</title>
        <authorList>
            <person name="Dodson R.J."/>
            <person name="Durkin A.S."/>
            <person name="Wu M."/>
            <person name="Eisen J."/>
            <person name="Sutton G."/>
        </authorList>
    </citation>
    <scope>NUCLEOTIDE SEQUENCE [LARGE SCALE GENOMIC DNA]</scope>
    <source>
        <strain evidence="9">ATCC 35245 / DSM 5265 / OCM 4 / BT</strain>
    </source>
</reference>
<keyword evidence="3 5" id="KW-0547">Nucleotide-binding</keyword>
<comment type="similarity">
    <text evidence="5 6">Belongs to the adenylate kinase family.</text>
</comment>
<keyword evidence="5" id="KW-0479">Metal-binding</keyword>
<accession>B5Y967</accession>
<dbReference type="CDD" id="cd01428">
    <property type="entry name" value="ADK"/>
    <property type="match status" value="1"/>
</dbReference>
<dbReference type="InterPro" id="IPR033690">
    <property type="entry name" value="Adenylat_kinase_CS"/>
</dbReference>
<dbReference type="PANTHER" id="PTHR23359">
    <property type="entry name" value="NUCLEOTIDE KINASE"/>
    <property type="match status" value="1"/>
</dbReference>
<dbReference type="GO" id="GO:0005737">
    <property type="term" value="C:cytoplasm"/>
    <property type="evidence" value="ECO:0007669"/>
    <property type="project" value="UniProtKB-SubCell"/>
</dbReference>
<dbReference type="RefSeq" id="WP_012544052.1">
    <property type="nucleotide sequence ID" value="NC_011295.1"/>
</dbReference>
<comment type="subunit">
    <text evidence="5 7">Monomer.</text>
</comment>
<evidence type="ECO:0000313" key="8">
    <source>
        <dbReference type="EMBL" id="ACI17400.1"/>
    </source>
</evidence>
<evidence type="ECO:0000256" key="5">
    <source>
        <dbReference type="HAMAP-Rule" id="MF_00235"/>
    </source>
</evidence>
<dbReference type="InterPro" id="IPR006259">
    <property type="entry name" value="Adenyl_kin_sub"/>
</dbReference>
<feature type="binding site" evidence="5">
    <location>
        <position position="94"/>
    </location>
    <ligand>
        <name>AMP</name>
        <dbReference type="ChEBI" id="CHEBI:456215"/>
    </ligand>
</feature>
<dbReference type="Gene3D" id="3.40.50.300">
    <property type="entry name" value="P-loop containing nucleotide triphosphate hydrolases"/>
    <property type="match status" value="1"/>
</dbReference>
<dbReference type="EMBL" id="CP001145">
    <property type="protein sequence ID" value="ACI17400.1"/>
    <property type="molecule type" value="Genomic_DNA"/>
</dbReference>
<evidence type="ECO:0000256" key="4">
    <source>
        <dbReference type="ARBA" id="ARBA00022777"/>
    </source>
</evidence>
<evidence type="ECO:0000256" key="1">
    <source>
        <dbReference type="ARBA" id="ARBA00022679"/>
    </source>
</evidence>
<feature type="binding site" evidence="5">
    <location>
        <begin position="12"/>
        <end position="17"/>
    </location>
    <ligand>
        <name>ATP</name>
        <dbReference type="ChEBI" id="CHEBI:30616"/>
    </ligand>
</feature>
<dbReference type="KEGG" id="cpo:COPRO5265_0992"/>
<dbReference type="InterPro" id="IPR000850">
    <property type="entry name" value="Adenylat/UMP-CMP_kin"/>
</dbReference>
<evidence type="ECO:0000313" key="9">
    <source>
        <dbReference type="Proteomes" id="UP000001732"/>
    </source>
</evidence>